<name>A0ACA9NZQ2_9GLOM</name>
<sequence>LSKEDVFNIKNSVVISQKGRPPGRAKSTVELQGNQTKKHCYLQPINDNQTFNEPETANREIKKKDT</sequence>
<feature type="non-terminal residue" evidence="1">
    <location>
        <position position="1"/>
    </location>
</feature>
<proteinExistence type="predicted"/>
<evidence type="ECO:0000313" key="2">
    <source>
        <dbReference type="Proteomes" id="UP000789366"/>
    </source>
</evidence>
<evidence type="ECO:0000313" key="1">
    <source>
        <dbReference type="EMBL" id="CAG8682954.1"/>
    </source>
</evidence>
<gene>
    <name evidence="1" type="ORF">SPELUC_LOCUS10259</name>
</gene>
<protein>
    <submittedName>
        <fullName evidence="1">5695_t:CDS:1</fullName>
    </submittedName>
</protein>
<feature type="non-terminal residue" evidence="1">
    <location>
        <position position="66"/>
    </location>
</feature>
<organism evidence="1 2">
    <name type="scientific">Cetraspora pellucida</name>
    <dbReference type="NCBI Taxonomy" id="1433469"/>
    <lineage>
        <taxon>Eukaryota</taxon>
        <taxon>Fungi</taxon>
        <taxon>Fungi incertae sedis</taxon>
        <taxon>Mucoromycota</taxon>
        <taxon>Glomeromycotina</taxon>
        <taxon>Glomeromycetes</taxon>
        <taxon>Diversisporales</taxon>
        <taxon>Gigasporaceae</taxon>
        <taxon>Cetraspora</taxon>
    </lineage>
</organism>
<dbReference type="Proteomes" id="UP000789366">
    <property type="component" value="Unassembled WGS sequence"/>
</dbReference>
<dbReference type="EMBL" id="CAJVPW010018694">
    <property type="protein sequence ID" value="CAG8682954.1"/>
    <property type="molecule type" value="Genomic_DNA"/>
</dbReference>
<reference evidence="1" key="1">
    <citation type="submission" date="2021-06" db="EMBL/GenBank/DDBJ databases">
        <authorList>
            <person name="Kallberg Y."/>
            <person name="Tangrot J."/>
            <person name="Rosling A."/>
        </authorList>
    </citation>
    <scope>NUCLEOTIDE SEQUENCE</scope>
    <source>
        <strain evidence="1">28 12/20/2015</strain>
    </source>
</reference>
<keyword evidence="2" id="KW-1185">Reference proteome</keyword>
<accession>A0ACA9NZQ2</accession>
<comment type="caution">
    <text evidence="1">The sequence shown here is derived from an EMBL/GenBank/DDBJ whole genome shotgun (WGS) entry which is preliminary data.</text>
</comment>